<reference evidence="1 3" key="1">
    <citation type="submission" date="2016-10" db="EMBL/GenBank/DDBJ databases">
        <authorList>
            <person name="Varghese N."/>
            <person name="Submissions S."/>
        </authorList>
    </citation>
    <scope>NUCLEOTIDE SEQUENCE [LARGE SCALE GENOMIC DNA]</scope>
    <source>
        <strain evidence="1 3">CGMCC 1.11215</strain>
    </source>
</reference>
<dbReference type="Proteomes" id="UP000199639">
    <property type="component" value="Unassembled WGS sequence"/>
</dbReference>
<protein>
    <submittedName>
        <fullName evidence="1">Uncharacterized protein</fullName>
    </submittedName>
</protein>
<name>A0A4R8UYC6_9MICO</name>
<evidence type="ECO:0000313" key="1">
    <source>
        <dbReference type="EMBL" id="SDO44058.1"/>
    </source>
</evidence>
<keyword evidence="4" id="KW-1185">Reference proteome</keyword>
<dbReference type="EMBL" id="FNIB01000018">
    <property type="protein sequence ID" value="SDO44058.1"/>
    <property type="molecule type" value="Genomic_DNA"/>
</dbReference>
<reference evidence="2 4" key="2">
    <citation type="submission" date="2019-03" db="EMBL/GenBank/DDBJ databases">
        <title>Genomics of glacier-inhabiting Cryobacterium strains.</title>
        <authorList>
            <person name="Liu Q."/>
            <person name="Xin Y.-H."/>
        </authorList>
    </citation>
    <scope>NUCLEOTIDE SEQUENCE [LARGE SCALE GENOMIC DNA]</scope>
    <source>
        <strain evidence="2 4">Hh8</strain>
    </source>
</reference>
<evidence type="ECO:0000313" key="3">
    <source>
        <dbReference type="Proteomes" id="UP000199639"/>
    </source>
</evidence>
<dbReference type="Proteomes" id="UP000298252">
    <property type="component" value="Unassembled WGS sequence"/>
</dbReference>
<dbReference type="STRING" id="1424659.SAMN05216368_11841"/>
<dbReference type="RefSeq" id="WP_092342139.1">
    <property type="nucleotide sequence ID" value="NZ_FNIB01000018.1"/>
</dbReference>
<accession>A0A4R8UYC6</accession>
<gene>
    <name evidence="2" type="ORF">E3O21_17445</name>
    <name evidence="1" type="ORF">SAMN05216368_11841</name>
</gene>
<evidence type="ECO:0000313" key="2">
    <source>
        <dbReference type="EMBL" id="TFB72891.1"/>
    </source>
</evidence>
<proteinExistence type="predicted"/>
<dbReference type="AlphaFoldDB" id="A0A4R8UYC6"/>
<organism evidence="1 3">
    <name type="scientific">Cryobacterium flavum</name>
    <dbReference type="NCBI Taxonomy" id="1424659"/>
    <lineage>
        <taxon>Bacteria</taxon>
        <taxon>Bacillati</taxon>
        <taxon>Actinomycetota</taxon>
        <taxon>Actinomycetes</taxon>
        <taxon>Micrococcales</taxon>
        <taxon>Microbacteriaceae</taxon>
        <taxon>Cryobacterium</taxon>
    </lineage>
</organism>
<sequence length="61" mass="6551">MTAPKETAPQLSASVGTSYGPTIQSAHSVAYIEIFFDLISILALTQLSRHLFDNQSLIGCP</sequence>
<dbReference type="EMBL" id="SOFD01000041">
    <property type="protein sequence ID" value="TFB72891.1"/>
    <property type="molecule type" value="Genomic_DNA"/>
</dbReference>
<evidence type="ECO:0000313" key="4">
    <source>
        <dbReference type="Proteomes" id="UP000298252"/>
    </source>
</evidence>